<dbReference type="Proteomes" id="UP000003672">
    <property type="component" value="Unassembled WGS sequence"/>
</dbReference>
<evidence type="ECO:0000313" key="2">
    <source>
        <dbReference type="Proteomes" id="UP000003672"/>
    </source>
</evidence>
<reference evidence="1 2" key="1">
    <citation type="submission" date="2010-06" db="EMBL/GenBank/DDBJ databases">
        <authorList>
            <person name="Muzny D."/>
            <person name="Qin X."/>
            <person name="Buhay C."/>
            <person name="Dugan-Rocha S."/>
            <person name="Ding Y."/>
            <person name="Chen G."/>
            <person name="Hawes A."/>
            <person name="Holder M."/>
            <person name="Jhangiani S."/>
            <person name="Johnson A."/>
            <person name="Khan Z."/>
            <person name="Li Z."/>
            <person name="Liu W."/>
            <person name="Liu X."/>
            <person name="Perez L."/>
            <person name="Shen H."/>
            <person name="Wang Q."/>
            <person name="Watt J."/>
            <person name="Xi L."/>
            <person name="Xin Y."/>
            <person name="Zhou J."/>
            <person name="Deng J."/>
            <person name="Jiang H."/>
            <person name="Liu Y."/>
            <person name="Qu J."/>
            <person name="Song X.-Z."/>
            <person name="Zhang L."/>
            <person name="Villasana D."/>
            <person name="Johnson A."/>
            <person name="Liu J."/>
            <person name="Liyanage D."/>
            <person name="Lorensuhewa L."/>
            <person name="Robinson T."/>
            <person name="Song A."/>
            <person name="Song B.-B."/>
            <person name="Dinh H."/>
            <person name="Thornton R."/>
            <person name="Coyle M."/>
            <person name="Francisco L."/>
            <person name="Jackson L."/>
            <person name="Javaid M."/>
            <person name="Korchina V."/>
            <person name="Kovar C."/>
            <person name="Mata R."/>
            <person name="Mathew T."/>
            <person name="Ngo R."/>
            <person name="Nguyen L."/>
            <person name="Nguyen N."/>
            <person name="Okwuonu G."/>
            <person name="Ongeri F."/>
            <person name="Pham C."/>
            <person name="Simmons D."/>
            <person name="Wilczek-Boney K."/>
            <person name="Hale W."/>
            <person name="Jakkamsetti A."/>
            <person name="Pham P."/>
            <person name="Ruth R."/>
            <person name="San Lucas F."/>
            <person name="Warren J."/>
            <person name="Zhang J."/>
            <person name="Zhao Z."/>
            <person name="Zhou C."/>
            <person name="Zhu D."/>
            <person name="Lee S."/>
            <person name="Bess C."/>
            <person name="Blankenburg K."/>
            <person name="Forbes L."/>
            <person name="Fu Q."/>
            <person name="Gubbala S."/>
            <person name="Hirani K."/>
            <person name="Jayaseelan J.C."/>
            <person name="Lara F."/>
            <person name="Munidasa M."/>
            <person name="Palculict T."/>
            <person name="Patil S."/>
            <person name="Pu L.-L."/>
            <person name="Saada N."/>
            <person name="Tang L."/>
            <person name="Weissenberger G."/>
            <person name="Zhu Y."/>
            <person name="Hemphill L."/>
            <person name="Shang Y."/>
            <person name="Youmans B."/>
            <person name="Ayvaz T."/>
            <person name="Ross M."/>
            <person name="Santibanez J."/>
            <person name="Aqrawi P."/>
            <person name="Gross S."/>
            <person name="Joshi V."/>
            <person name="Fowler G."/>
            <person name="Nazareth L."/>
            <person name="Reid J."/>
            <person name="Worley K."/>
            <person name="Petrosino J."/>
            <person name="Highlander S."/>
            <person name="Gibbs R."/>
        </authorList>
    </citation>
    <scope>NUCLEOTIDE SEQUENCE [LARGE SCALE GENOMIC DNA]</scope>
    <source>
        <strain evidence="1 2">JV-V03</strain>
    </source>
</reference>
<dbReference type="InterPro" id="IPR022259">
    <property type="entry name" value="Acessory_Sec_prot_Asp3"/>
</dbReference>
<proteinExistence type="predicted"/>
<dbReference type="AlphaFoldDB" id="A0AA87A358"/>
<organism evidence="1 2">
    <name type="scientific">Lactobacillus paragasseri JV-V03</name>
    <dbReference type="NCBI Taxonomy" id="525326"/>
    <lineage>
        <taxon>Bacteria</taxon>
        <taxon>Bacillati</taxon>
        <taxon>Bacillota</taxon>
        <taxon>Bacilli</taxon>
        <taxon>Lactobacillales</taxon>
        <taxon>Lactobacillaceae</taxon>
        <taxon>Lactobacillus</taxon>
    </lineage>
</organism>
<accession>A0AA87A358</accession>
<dbReference type="GO" id="GO:0015031">
    <property type="term" value="P:protein transport"/>
    <property type="evidence" value="ECO:0007669"/>
    <property type="project" value="InterPro"/>
</dbReference>
<dbReference type="NCBIfam" id="TIGR03711">
    <property type="entry name" value="acc_sec_asp3"/>
    <property type="match status" value="1"/>
</dbReference>
<gene>
    <name evidence="1" type="primary">asp3</name>
    <name evidence="1" type="ORF">HMPREF0514_10052</name>
</gene>
<dbReference type="EMBL" id="ACGO02000001">
    <property type="protein sequence ID" value="EFJ69608.1"/>
    <property type="molecule type" value="Genomic_DNA"/>
</dbReference>
<evidence type="ECO:0000313" key="1">
    <source>
        <dbReference type="EMBL" id="EFJ69608.1"/>
    </source>
</evidence>
<dbReference type="RefSeq" id="WP_003648283.1">
    <property type="nucleotide sequence ID" value="NZ_CP040500.1"/>
</dbReference>
<sequence length="284" mass="33446">MKIINQIYWDRVNETYMYGTKLSKRIDETVTFQNNLMASGEKIMRWSSRLNYQAYKEVPRLPILLSGKKYRIKINMEVNPEDTAIFCLRFFDIQTDEISKVVFSSMEKEFIYPSQAVSYTFEIINGGCSEINFAKVQLGRADLPAKAFDEFFVMPLNQLKEAKKVALILVADNKRARELPEELKTTITDTQIFMGYISWQELFNPVSRLESWLKKHEEETVLIFSSDKKIDQILEDSLVKKCDFEFITSNYTLENQGQQPWFLPEMVKLDQQQVLNNVERYLRK</sequence>
<name>A0AA87A358_9LACO</name>
<dbReference type="Pfam" id="PF15432">
    <property type="entry name" value="Sec-ASP3"/>
    <property type="match status" value="1"/>
</dbReference>
<protein>
    <submittedName>
        <fullName evidence="1">Accessory Sec system protein Asp3</fullName>
    </submittedName>
</protein>
<comment type="caution">
    <text evidence="1">The sequence shown here is derived from an EMBL/GenBank/DDBJ whole genome shotgun (WGS) entry which is preliminary data.</text>
</comment>